<accession>A0A0G1M7E9</accession>
<dbReference type="Proteomes" id="UP000033901">
    <property type="component" value="Unassembled WGS sequence"/>
</dbReference>
<evidence type="ECO:0000313" key="5">
    <source>
        <dbReference type="Proteomes" id="UP000033901"/>
    </source>
</evidence>
<dbReference type="Pfam" id="PF00886">
    <property type="entry name" value="Ribosomal_S16"/>
    <property type="match status" value="1"/>
</dbReference>
<dbReference type="GO" id="GO:0005737">
    <property type="term" value="C:cytoplasm"/>
    <property type="evidence" value="ECO:0007669"/>
    <property type="project" value="UniProtKB-ARBA"/>
</dbReference>
<dbReference type="PANTHER" id="PTHR12919:SF20">
    <property type="entry name" value="SMALL RIBOSOMAL SUBUNIT PROTEIN BS16M"/>
    <property type="match status" value="1"/>
</dbReference>
<evidence type="ECO:0000256" key="2">
    <source>
        <dbReference type="ARBA" id="ARBA00023274"/>
    </source>
</evidence>
<sequence>MLKIRLNPTGVANKPFYRIVVTDERKKLGGKALAILGYWQPSKDVLEVNKEKIKAWEKKGARVSPAVSKLIGKS</sequence>
<dbReference type="EMBL" id="LCIZ01000001">
    <property type="protein sequence ID" value="KKT67849.1"/>
    <property type="molecule type" value="Genomic_DNA"/>
</dbReference>
<evidence type="ECO:0000256" key="3">
    <source>
        <dbReference type="HAMAP-Rule" id="MF_00385"/>
    </source>
</evidence>
<comment type="caution">
    <text evidence="4">The sequence shown here is derived from an EMBL/GenBank/DDBJ whole genome shotgun (WGS) entry which is preliminary data.</text>
</comment>
<dbReference type="InterPro" id="IPR023803">
    <property type="entry name" value="Ribosomal_bS16_dom_sf"/>
</dbReference>
<dbReference type="AlphaFoldDB" id="A0A0G1M7E9"/>
<gene>
    <name evidence="3" type="primary">rpsP</name>
    <name evidence="4" type="ORF">UW61_C0001G0008</name>
</gene>
<protein>
    <recommendedName>
        <fullName evidence="3">Small ribosomal subunit protein bS16</fullName>
    </recommendedName>
</protein>
<dbReference type="SUPFAM" id="SSF54565">
    <property type="entry name" value="Ribosomal protein S16"/>
    <property type="match status" value="1"/>
</dbReference>
<evidence type="ECO:0000313" key="4">
    <source>
        <dbReference type="EMBL" id="KKT67849.1"/>
    </source>
</evidence>
<dbReference type="PANTHER" id="PTHR12919">
    <property type="entry name" value="30S RIBOSOMAL PROTEIN S16"/>
    <property type="match status" value="1"/>
</dbReference>
<keyword evidence="1 3" id="KW-0689">Ribosomal protein</keyword>
<dbReference type="NCBIfam" id="TIGR00002">
    <property type="entry name" value="S16"/>
    <property type="match status" value="1"/>
</dbReference>
<dbReference type="GO" id="GO:0006412">
    <property type="term" value="P:translation"/>
    <property type="evidence" value="ECO:0007669"/>
    <property type="project" value="UniProtKB-UniRule"/>
</dbReference>
<dbReference type="HAMAP" id="MF_00385">
    <property type="entry name" value="Ribosomal_bS16"/>
    <property type="match status" value="1"/>
</dbReference>
<organism evidence="4 5">
    <name type="scientific">Candidatus Curtissbacteria bacterium GW2011_GWC1_44_33</name>
    <dbReference type="NCBI Taxonomy" id="1618413"/>
    <lineage>
        <taxon>Bacteria</taxon>
        <taxon>Candidatus Curtissiibacteriota</taxon>
    </lineage>
</organism>
<comment type="similarity">
    <text evidence="3">Belongs to the bacterial ribosomal protein bS16 family.</text>
</comment>
<dbReference type="InterPro" id="IPR000307">
    <property type="entry name" value="Ribosomal_bS16"/>
</dbReference>
<dbReference type="GO" id="GO:0015935">
    <property type="term" value="C:small ribosomal subunit"/>
    <property type="evidence" value="ECO:0007669"/>
    <property type="project" value="TreeGrafter"/>
</dbReference>
<dbReference type="GO" id="GO:0003735">
    <property type="term" value="F:structural constituent of ribosome"/>
    <property type="evidence" value="ECO:0007669"/>
    <property type="project" value="InterPro"/>
</dbReference>
<reference evidence="4 5" key="1">
    <citation type="journal article" date="2015" name="Nature">
        <title>rRNA introns, odd ribosomes, and small enigmatic genomes across a large radiation of phyla.</title>
        <authorList>
            <person name="Brown C.T."/>
            <person name="Hug L.A."/>
            <person name="Thomas B.C."/>
            <person name="Sharon I."/>
            <person name="Castelle C.J."/>
            <person name="Singh A."/>
            <person name="Wilkins M.J."/>
            <person name="Williams K.H."/>
            <person name="Banfield J.F."/>
        </authorList>
    </citation>
    <scope>NUCLEOTIDE SEQUENCE [LARGE SCALE GENOMIC DNA]</scope>
</reference>
<dbReference type="Gene3D" id="3.30.1320.10">
    <property type="match status" value="1"/>
</dbReference>
<name>A0A0G1M7E9_9BACT</name>
<keyword evidence="2 3" id="KW-0687">Ribonucleoprotein</keyword>
<evidence type="ECO:0000256" key="1">
    <source>
        <dbReference type="ARBA" id="ARBA00022980"/>
    </source>
</evidence>
<proteinExistence type="inferred from homology"/>